<organism evidence="7 8">
    <name type="scientific">Conger conger</name>
    <name type="common">Conger eel</name>
    <name type="synonym">Muraena conger</name>
    <dbReference type="NCBI Taxonomy" id="82655"/>
    <lineage>
        <taxon>Eukaryota</taxon>
        <taxon>Metazoa</taxon>
        <taxon>Chordata</taxon>
        <taxon>Craniata</taxon>
        <taxon>Vertebrata</taxon>
        <taxon>Euteleostomi</taxon>
        <taxon>Actinopterygii</taxon>
        <taxon>Neopterygii</taxon>
        <taxon>Teleostei</taxon>
        <taxon>Anguilliformes</taxon>
        <taxon>Congridae</taxon>
        <taxon>Conger</taxon>
    </lineage>
</organism>
<dbReference type="OrthoDB" id="8964039at2759"/>
<name>A0A9Q1CUJ7_CONCO</name>
<feature type="region of interest" description="Disordered" evidence="5">
    <location>
        <begin position="349"/>
        <end position="428"/>
    </location>
</feature>
<keyword evidence="4" id="KW-0175">Coiled coil</keyword>
<evidence type="ECO:0000313" key="8">
    <source>
        <dbReference type="Proteomes" id="UP001152803"/>
    </source>
</evidence>
<dbReference type="InterPro" id="IPR045058">
    <property type="entry name" value="GIMA/IAN/Toc"/>
</dbReference>
<dbReference type="EMBL" id="JAFJMO010001166">
    <property type="protein sequence ID" value="KAJ8245209.1"/>
    <property type="molecule type" value="Genomic_DNA"/>
</dbReference>
<dbReference type="AlphaFoldDB" id="A0A9Q1CUJ7"/>
<dbReference type="GO" id="GO:0005525">
    <property type="term" value="F:GTP binding"/>
    <property type="evidence" value="ECO:0007669"/>
    <property type="project" value="UniProtKB-KW"/>
</dbReference>
<feature type="region of interest" description="Disordered" evidence="5">
    <location>
        <begin position="704"/>
        <end position="725"/>
    </location>
</feature>
<sequence>MNETKIAELRIHYEEIRRNMQTEYERKQSEREAGIRELEGALREKDKAMEQIKRERKREGDEIRGTIEERDEEIQKLSEDTWKEKYEKMERETKDKKQIHEEKLKAIETEMEVKERCVNELKKKHDCSEKRLVSITEKYEDSQEQVEELKGLISQREAELEEIRKSCKEYKKELEELQEAISEKEREVDGKNLNCPEELKNKEGIIPWTEGEDDNGAGRDRQLLEEGTRERQMESKLIPQPKEKESREKELLSKGETRNREQKLMVTVSEREAVIQEFKRTFEKKEQEIKELVKTHEMELNRKESEFYHKLKGTEDQLKELQLRYTEKERKLLDMEKMYKKAKKGPVEFCTVDPENGVDNREREKDRKEPRVEGAAGVQKEKQGMREDDPDPIVSEGRGYALKEANGGQEEELHKPKQKKERHGAREWSERKNLKLCSNSESLNDLLPEFMDRSFQNRVKEMRGRGELNVPKPCQRLDSHKPAAVIAEGSPAQPPSTVSPTFPLSPQSPSQIRTAFPPFPECPGPSELRLVLLGESWASNSSAGNSILGGQEAQTERGTVRRGQAAGRRVALVEVTGPKWYLGDGAAGHALQRAALCPPGPHAFLLVVPAYLSFTAGYGRAVRLNMAAFGTRVWRHTLVLFTWAEALGESVEQHILRSQGLRRLVHRCGNRYHALHSRRNARHVSQLLEKVEEMVASNRGRFYSCGEEEEEEEEGKRRKRRRTRR</sequence>
<feature type="region of interest" description="Disordered" evidence="5">
    <location>
        <begin position="487"/>
        <end position="513"/>
    </location>
</feature>
<comment type="similarity">
    <text evidence="1">Belongs to the TRAFAC class TrmE-Era-EngA-EngB-Septin-like GTPase superfamily. AIG1/Toc34/Toc159-like paraseptin GTPase family. IAN subfamily.</text>
</comment>
<dbReference type="PANTHER" id="PTHR10903">
    <property type="entry name" value="GTPASE, IMAP FAMILY MEMBER-RELATED"/>
    <property type="match status" value="1"/>
</dbReference>
<dbReference type="PANTHER" id="PTHR10903:SF107">
    <property type="entry name" value="GTPASE IMAP FAMILY MEMBER 4-LIKE-RELATED"/>
    <property type="match status" value="1"/>
</dbReference>
<evidence type="ECO:0000256" key="1">
    <source>
        <dbReference type="ARBA" id="ARBA00008535"/>
    </source>
</evidence>
<dbReference type="InterPro" id="IPR006703">
    <property type="entry name" value="G_AIG1"/>
</dbReference>
<dbReference type="InterPro" id="IPR027417">
    <property type="entry name" value="P-loop_NTPase"/>
</dbReference>
<reference evidence="7" key="1">
    <citation type="journal article" date="2023" name="Science">
        <title>Genome structures resolve the early diversification of teleost fishes.</title>
        <authorList>
            <person name="Parey E."/>
            <person name="Louis A."/>
            <person name="Montfort J."/>
            <person name="Bouchez O."/>
            <person name="Roques C."/>
            <person name="Iampietro C."/>
            <person name="Lluch J."/>
            <person name="Castinel A."/>
            <person name="Donnadieu C."/>
            <person name="Desvignes T."/>
            <person name="Floi Bucao C."/>
            <person name="Jouanno E."/>
            <person name="Wen M."/>
            <person name="Mejri S."/>
            <person name="Dirks R."/>
            <person name="Jansen H."/>
            <person name="Henkel C."/>
            <person name="Chen W.J."/>
            <person name="Zahm M."/>
            <person name="Cabau C."/>
            <person name="Klopp C."/>
            <person name="Thompson A.W."/>
            <person name="Robinson-Rechavi M."/>
            <person name="Braasch I."/>
            <person name="Lecointre G."/>
            <person name="Bobe J."/>
            <person name="Postlethwait J.H."/>
            <person name="Berthelot C."/>
            <person name="Roest Crollius H."/>
            <person name="Guiguen Y."/>
        </authorList>
    </citation>
    <scope>NUCLEOTIDE SEQUENCE</scope>
    <source>
        <strain evidence="7">Concon-B</strain>
    </source>
</reference>
<feature type="compositionally biased region" description="Basic and acidic residues" evidence="5">
    <location>
        <begin position="241"/>
        <end position="263"/>
    </location>
</feature>
<feature type="compositionally biased region" description="Polar residues" evidence="5">
    <location>
        <begin position="495"/>
        <end position="513"/>
    </location>
</feature>
<accession>A0A9Q1CUJ7</accession>
<evidence type="ECO:0000256" key="5">
    <source>
        <dbReference type="SAM" id="MobiDB-lite"/>
    </source>
</evidence>
<dbReference type="Gene3D" id="3.40.50.300">
    <property type="entry name" value="P-loop containing nucleotide triphosphate hydrolases"/>
    <property type="match status" value="1"/>
</dbReference>
<evidence type="ECO:0000256" key="2">
    <source>
        <dbReference type="ARBA" id="ARBA00022741"/>
    </source>
</evidence>
<evidence type="ECO:0000256" key="4">
    <source>
        <dbReference type="SAM" id="Coils"/>
    </source>
</evidence>
<feature type="compositionally biased region" description="Basic and acidic residues" evidence="5">
    <location>
        <begin position="216"/>
        <end position="234"/>
    </location>
</feature>
<evidence type="ECO:0000256" key="3">
    <source>
        <dbReference type="ARBA" id="ARBA00023134"/>
    </source>
</evidence>
<feature type="compositionally biased region" description="Basic and acidic residues" evidence="5">
    <location>
        <begin position="358"/>
        <end position="372"/>
    </location>
</feature>
<comment type="caution">
    <text evidence="7">The sequence shown here is derived from an EMBL/GenBank/DDBJ whole genome shotgun (WGS) entry which is preliminary data.</text>
</comment>
<feature type="region of interest" description="Disordered" evidence="5">
    <location>
        <begin position="39"/>
        <end position="61"/>
    </location>
</feature>
<dbReference type="Pfam" id="PF04548">
    <property type="entry name" value="AIG1"/>
    <property type="match status" value="1"/>
</dbReference>
<feature type="coiled-coil region" evidence="4">
    <location>
        <begin position="275"/>
        <end position="338"/>
    </location>
</feature>
<protein>
    <recommendedName>
        <fullName evidence="6">AIG1-type G domain-containing protein</fullName>
    </recommendedName>
</protein>
<gene>
    <name evidence="7" type="ORF">COCON_G00235830</name>
</gene>
<proteinExistence type="inferred from homology"/>
<dbReference type="Proteomes" id="UP001152803">
    <property type="component" value="Unassembled WGS sequence"/>
</dbReference>
<feature type="region of interest" description="Disordered" evidence="5">
    <location>
        <begin position="202"/>
        <end position="263"/>
    </location>
</feature>
<keyword evidence="8" id="KW-1185">Reference proteome</keyword>
<evidence type="ECO:0000313" key="7">
    <source>
        <dbReference type="EMBL" id="KAJ8245209.1"/>
    </source>
</evidence>
<evidence type="ECO:0000259" key="6">
    <source>
        <dbReference type="Pfam" id="PF04548"/>
    </source>
</evidence>
<feature type="domain" description="AIG1-type G" evidence="6">
    <location>
        <begin position="528"/>
        <end position="717"/>
    </location>
</feature>
<keyword evidence="2" id="KW-0547">Nucleotide-binding</keyword>
<keyword evidence="3" id="KW-0342">GTP-binding</keyword>